<dbReference type="SUPFAM" id="SSF116734">
    <property type="entry name" value="DNA methylase specificity domain"/>
    <property type="match status" value="1"/>
</dbReference>
<keyword evidence="1" id="KW-0255">Endonuclease</keyword>
<gene>
    <name evidence="1" type="ORF">FXF36_14510</name>
</gene>
<evidence type="ECO:0000313" key="1">
    <source>
        <dbReference type="EMBL" id="QFJ56015.1"/>
    </source>
</evidence>
<evidence type="ECO:0000313" key="2">
    <source>
        <dbReference type="Proteomes" id="UP000327030"/>
    </source>
</evidence>
<dbReference type="AlphaFoldDB" id="A0A5P6VTH2"/>
<dbReference type="Proteomes" id="UP000327030">
    <property type="component" value="Chromosome 1"/>
</dbReference>
<keyword evidence="1" id="KW-0378">Hydrolase</keyword>
<proteinExistence type="predicted"/>
<reference evidence="2" key="1">
    <citation type="submission" date="2019-08" db="EMBL/GenBank/DDBJ databases">
        <title>Complete Genome Sequence of the Polysaccharide-Degrading Rumen Bacterium Pseudobutyrivibrio xylanivorans MA3014.</title>
        <authorList>
            <person name="Palevich N."/>
            <person name="Maclean P.H."/>
            <person name="Kelly W.J."/>
            <person name="Leahy S.C."/>
            <person name="Rakonjac J."/>
            <person name="Attwood G.T."/>
        </authorList>
    </citation>
    <scope>NUCLEOTIDE SEQUENCE [LARGE SCALE GENOMIC DNA]</scope>
    <source>
        <strain evidence="2">MA3014</strain>
    </source>
</reference>
<organism evidence="1 2">
    <name type="scientific">Pseudobutyrivibrio xylanivorans</name>
    <dbReference type="NCBI Taxonomy" id="185007"/>
    <lineage>
        <taxon>Bacteria</taxon>
        <taxon>Bacillati</taxon>
        <taxon>Bacillota</taxon>
        <taxon>Clostridia</taxon>
        <taxon>Lachnospirales</taxon>
        <taxon>Lachnospiraceae</taxon>
        <taxon>Pseudobutyrivibrio</taxon>
    </lineage>
</organism>
<dbReference type="KEGG" id="pxv:FXF36_14510"/>
<dbReference type="EMBL" id="CP043028">
    <property type="protein sequence ID" value="QFJ56015.1"/>
    <property type="molecule type" value="Genomic_DNA"/>
</dbReference>
<accession>A0A5P6VTH2</accession>
<sequence length="74" mass="8650">MAGGSIFKGIRISELEEMKIIKPPKAILELFNARVADIYMQKEELFKENEKLREYIDFFTATAYKWTSDDSIVQ</sequence>
<protein>
    <submittedName>
        <fullName evidence="1">Restriction endonuclease subunit S</fullName>
    </submittedName>
</protein>
<dbReference type="RefSeq" id="WP_151625326.1">
    <property type="nucleotide sequence ID" value="NZ_CP043028.1"/>
</dbReference>
<dbReference type="GO" id="GO:0004519">
    <property type="term" value="F:endonuclease activity"/>
    <property type="evidence" value="ECO:0007669"/>
    <property type="project" value="UniProtKB-KW"/>
</dbReference>
<keyword evidence="1" id="KW-0540">Nuclease</keyword>
<name>A0A5P6VTH2_PSEXY</name>